<evidence type="ECO:0000313" key="1">
    <source>
        <dbReference type="EMBL" id="KWV88932.1"/>
    </source>
</evidence>
<dbReference type="EMBL" id="LCYA01000052">
    <property type="protein sequence ID" value="KWV88932.1"/>
    <property type="molecule type" value="Genomic_DNA"/>
</dbReference>
<accession>A0A125QIW4</accession>
<sequence>MPISNKVVSSAQRRASWLSSPAPIRLTADTSTINRIGQYQSPENTRSDCCNAGCLRRWANGRLRIKWATGRRRRTTSTPKMTAANRPVNTAMLLVILPPN</sequence>
<gene>
    <name evidence="1" type="ORF">PFLmoz3_01831</name>
</gene>
<comment type="caution">
    <text evidence="1">The sequence shown here is derived from an EMBL/GenBank/DDBJ whole genome shotgun (WGS) entry which is preliminary data.</text>
</comment>
<name>A0A125QIW4_PSEFL</name>
<protein>
    <submittedName>
        <fullName evidence="1">Uncharacterized protein</fullName>
    </submittedName>
</protein>
<organism evidence="1 2">
    <name type="scientific">Pseudomonas fluorescens</name>
    <dbReference type="NCBI Taxonomy" id="294"/>
    <lineage>
        <taxon>Bacteria</taxon>
        <taxon>Pseudomonadati</taxon>
        <taxon>Pseudomonadota</taxon>
        <taxon>Gammaproteobacteria</taxon>
        <taxon>Pseudomonadales</taxon>
        <taxon>Pseudomonadaceae</taxon>
        <taxon>Pseudomonas</taxon>
    </lineage>
</organism>
<proteinExistence type="predicted"/>
<evidence type="ECO:0000313" key="2">
    <source>
        <dbReference type="Proteomes" id="UP000061348"/>
    </source>
</evidence>
<dbReference type="Proteomes" id="UP000061348">
    <property type="component" value="Unassembled WGS sequence"/>
</dbReference>
<reference evidence="1 2" key="1">
    <citation type="submission" date="2015-05" db="EMBL/GenBank/DDBJ databases">
        <title>A genomic and transcriptomic approach to investigate the blue pigment phenotype in Pseudomonas fluorescens.</title>
        <authorList>
            <person name="Andreani N.A."/>
            <person name="Cardazzo B."/>
        </authorList>
    </citation>
    <scope>NUCLEOTIDE SEQUENCE [LARGE SCALE GENOMIC DNA]</scope>
    <source>
        <strain evidence="1 2">Ps_22</strain>
    </source>
</reference>
<dbReference type="AlphaFoldDB" id="A0A125QIW4"/>